<dbReference type="Proteomes" id="UP000008370">
    <property type="component" value="Unassembled WGS sequence"/>
</dbReference>
<name>K5W8W0_PHACS</name>
<accession>K5W8W0</accession>
<feature type="domain" description="Helitron helicase-like" evidence="2">
    <location>
        <begin position="451"/>
        <end position="633"/>
    </location>
</feature>
<sequence length="639" mass="71615">MSLPPGKHADLILELTIREMVAIAEAAGLRMFLYVWHQKARLLEAIIWKGRGQELLDAMQAKRTRELSTATSGAQAGRLLNRQDNAATSAARQVGYNPSVFMDIPSQSELKKKYEQFYLAMSNTGLAHATCAVCRQLRLKSDVPVVEKKLSEIPNHERLRSHEDHTTQDVVSGLVLEQTGCTGSSQDPTVTVCKSCMVELSCQSTQGEHPPKGFSPDSLQSTLVGNVTTFDLNLNCVADMIEGCLMPQHPQVLLQVVSITYVDVKGLSKRWQQATFRVCRHHVGEALRWLKENNPRYYGDVDIQRAQLDQLPEDDEPRGSVLAMERARYVPEGDDDGNPDTSASFGTTSNENSEVGADVIPMYAHGIVDSELSEISSHDLLLTDLVNLWRDGQEGGYLICHGQRPASNFPPSTDSPLAGHNFWKKAFLTLFLYGVGGPECERPVHVSLQEHVQWLLEQHDKRYRLHSNFDFVACSIEQHRQALLSTKLQMRRRDFERDTQIISSVTIADLQEASRQKDRHEPISNAAVKLLKRQVHATASRVLGSDAAHFRFRSEIWSTGIRFGPLSVWLTINPDDIDDVIAHVFVGKNINMDNFMNTVGPDKAARARNIANDTYTAATYFHFIVWTVFETLFGITVHD</sequence>
<evidence type="ECO:0000259" key="2">
    <source>
        <dbReference type="Pfam" id="PF14214"/>
    </source>
</evidence>
<dbReference type="InParanoid" id="K5W8W0"/>
<dbReference type="Pfam" id="PF20209">
    <property type="entry name" value="DUF6570"/>
    <property type="match status" value="1"/>
</dbReference>
<reference evidence="4 5" key="1">
    <citation type="journal article" date="2012" name="BMC Genomics">
        <title>Comparative genomics of the white-rot fungi, Phanerochaete carnosa and P. chrysosporium, to elucidate the genetic basis of the distinct wood types they colonize.</title>
        <authorList>
            <person name="Suzuki H."/>
            <person name="MacDonald J."/>
            <person name="Syed K."/>
            <person name="Salamov A."/>
            <person name="Hori C."/>
            <person name="Aerts A."/>
            <person name="Henrissat B."/>
            <person name="Wiebenga A."/>
            <person name="vanKuyk P.A."/>
            <person name="Barry K."/>
            <person name="Lindquist E."/>
            <person name="LaButti K."/>
            <person name="Lapidus A."/>
            <person name="Lucas S."/>
            <person name="Coutinho P."/>
            <person name="Gong Y."/>
            <person name="Samejima M."/>
            <person name="Mahadevan R."/>
            <person name="Abou-Zaid M."/>
            <person name="de Vries R.P."/>
            <person name="Igarashi K."/>
            <person name="Yadav J.S."/>
            <person name="Grigoriev I.V."/>
            <person name="Master E.R."/>
        </authorList>
    </citation>
    <scope>NUCLEOTIDE SEQUENCE [LARGE SCALE GENOMIC DNA]</scope>
    <source>
        <strain evidence="4 5">HHB-10118-sp</strain>
    </source>
</reference>
<feature type="compositionally biased region" description="Polar residues" evidence="1">
    <location>
        <begin position="339"/>
        <end position="353"/>
    </location>
</feature>
<organism evidence="4 5">
    <name type="scientific">Phanerochaete carnosa (strain HHB-10118-sp)</name>
    <name type="common">White-rot fungus</name>
    <name type="synonym">Peniophora carnosa</name>
    <dbReference type="NCBI Taxonomy" id="650164"/>
    <lineage>
        <taxon>Eukaryota</taxon>
        <taxon>Fungi</taxon>
        <taxon>Dikarya</taxon>
        <taxon>Basidiomycota</taxon>
        <taxon>Agaricomycotina</taxon>
        <taxon>Agaricomycetes</taxon>
        <taxon>Polyporales</taxon>
        <taxon>Phanerochaetaceae</taxon>
        <taxon>Phanerochaete</taxon>
    </lineage>
</organism>
<dbReference type="OrthoDB" id="2801422at2759"/>
<keyword evidence="5" id="KW-1185">Reference proteome</keyword>
<dbReference type="GeneID" id="18913659"/>
<dbReference type="HOGENOM" id="CLU_001248_4_0_1"/>
<proteinExistence type="predicted"/>
<protein>
    <submittedName>
        <fullName evidence="4">Uncharacterized protein</fullName>
    </submittedName>
</protein>
<feature type="domain" description="DUF6570" evidence="3">
    <location>
        <begin position="207"/>
        <end position="309"/>
    </location>
</feature>
<evidence type="ECO:0000256" key="1">
    <source>
        <dbReference type="SAM" id="MobiDB-lite"/>
    </source>
</evidence>
<evidence type="ECO:0000259" key="3">
    <source>
        <dbReference type="Pfam" id="PF20209"/>
    </source>
</evidence>
<dbReference type="EMBL" id="JH930468">
    <property type="protein sequence ID" value="EKM60353.1"/>
    <property type="molecule type" value="Genomic_DNA"/>
</dbReference>
<dbReference type="RefSeq" id="XP_007389561.1">
    <property type="nucleotide sequence ID" value="XM_007389499.1"/>
</dbReference>
<evidence type="ECO:0000313" key="4">
    <source>
        <dbReference type="EMBL" id="EKM60353.1"/>
    </source>
</evidence>
<feature type="region of interest" description="Disordered" evidence="1">
    <location>
        <begin position="329"/>
        <end position="353"/>
    </location>
</feature>
<gene>
    <name evidence="4" type="ORF">PHACADRAFT_23724</name>
</gene>
<dbReference type="InterPro" id="IPR025476">
    <property type="entry name" value="Helitron_helicase-like"/>
</dbReference>
<dbReference type="Pfam" id="PF14214">
    <property type="entry name" value="Helitron_like_N"/>
    <property type="match status" value="1"/>
</dbReference>
<dbReference type="STRING" id="650164.K5W8W0"/>
<dbReference type="KEGG" id="pco:PHACADRAFT_23724"/>
<dbReference type="InterPro" id="IPR046700">
    <property type="entry name" value="DUF6570"/>
</dbReference>
<dbReference type="AlphaFoldDB" id="K5W8W0"/>
<evidence type="ECO:0000313" key="5">
    <source>
        <dbReference type="Proteomes" id="UP000008370"/>
    </source>
</evidence>